<dbReference type="InterPro" id="IPR024370">
    <property type="entry name" value="PBP_domain"/>
</dbReference>
<evidence type="ECO:0000313" key="3">
    <source>
        <dbReference type="Proteomes" id="UP000183994"/>
    </source>
</evidence>
<dbReference type="SMART" id="SM00530">
    <property type="entry name" value="HTH_XRE"/>
    <property type="match status" value="1"/>
</dbReference>
<dbReference type="PANTHER" id="PTHR38431:SF1">
    <property type="entry name" value="BLL2305 PROTEIN"/>
    <property type="match status" value="1"/>
</dbReference>
<dbReference type="Pfam" id="PF01381">
    <property type="entry name" value="HTH_3"/>
    <property type="match status" value="1"/>
</dbReference>
<dbReference type="STRING" id="1121393.SAMN02745216_01704"/>
<dbReference type="SUPFAM" id="SSF47413">
    <property type="entry name" value="lambda repressor-like DNA-binding domains"/>
    <property type="match status" value="1"/>
</dbReference>
<sequence length="372" mass="39698">MRKQNDSISCKVKQFRQEAGVSQAQLADLVGVKRQAIYDIESGKYLPNTGVALKLARHLGRTVEELFVEECQEEASEVVLPEGGEEGGGRVSLARVRDKLVGYPLEGEYAFSHELKAADGVIDSKGKGLKILGTGSAAENSVFLMGCDPAFTLLAAHVSRKDPKARVLCRFASSHASLNALARGETHIAGTHLHDKPGFCANVSAAREKIAETGGLVMGFSMMEEGFMVAPGNPLGLRSAADLASGMVRIVNREPGAALRVLLDDELAKAGVPGSAIPGYETTVKSHNQGAQMVACGAADAALGLRPIARAFGLDFAPIAEVRCDLVIPSDLIEHPTIRVMLDVMQTRRFREEIDLLRGYHPGQTGAVIARF</sequence>
<proteinExistence type="predicted"/>
<keyword evidence="3" id="KW-1185">Reference proteome</keyword>
<dbReference type="Gene3D" id="1.10.260.40">
    <property type="entry name" value="lambda repressor-like DNA-binding domains"/>
    <property type="match status" value="1"/>
</dbReference>
<organism evidence="2 3">
    <name type="scientific">Desulfatibacillum alkenivorans DSM 16219</name>
    <dbReference type="NCBI Taxonomy" id="1121393"/>
    <lineage>
        <taxon>Bacteria</taxon>
        <taxon>Pseudomonadati</taxon>
        <taxon>Thermodesulfobacteriota</taxon>
        <taxon>Desulfobacteria</taxon>
        <taxon>Desulfobacterales</taxon>
        <taxon>Desulfatibacillaceae</taxon>
        <taxon>Desulfatibacillum</taxon>
    </lineage>
</organism>
<dbReference type="InterPro" id="IPR001387">
    <property type="entry name" value="Cro/C1-type_HTH"/>
</dbReference>
<dbReference type="PANTHER" id="PTHR38431">
    <property type="entry name" value="BLL2305 PROTEIN"/>
    <property type="match status" value="1"/>
</dbReference>
<name>A0A1M6JLL9_9BACT</name>
<dbReference type="InterPro" id="IPR010982">
    <property type="entry name" value="Lambda_DNA-bd_dom_sf"/>
</dbReference>
<dbReference type="PROSITE" id="PS50943">
    <property type="entry name" value="HTH_CROC1"/>
    <property type="match status" value="1"/>
</dbReference>
<feature type="domain" description="HTH cro/C1-type" evidence="1">
    <location>
        <begin position="12"/>
        <end position="66"/>
    </location>
</feature>
<dbReference type="GO" id="GO:0003677">
    <property type="term" value="F:DNA binding"/>
    <property type="evidence" value="ECO:0007669"/>
    <property type="project" value="InterPro"/>
</dbReference>
<dbReference type="Proteomes" id="UP000183994">
    <property type="component" value="Unassembled WGS sequence"/>
</dbReference>
<accession>A0A1M6JLL9</accession>
<dbReference type="SUPFAM" id="SSF53850">
    <property type="entry name" value="Periplasmic binding protein-like II"/>
    <property type="match status" value="1"/>
</dbReference>
<evidence type="ECO:0000313" key="2">
    <source>
        <dbReference type="EMBL" id="SHJ47583.1"/>
    </source>
</evidence>
<dbReference type="Pfam" id="PF12727">
    <property type="entry name" value="PBP_like"/>
    <property type="match status" value="1"/>
</dbReference>
<dbReference type="EMBL" id="FQZU01000008">
    <property type="protein sequence ID" value="SHJ47583.1"/>
    <property type="molecule type" value="Genomic_DNA"/>
</dbReference>
<reference evidence="3" key="1">
    <citation type="submission" date="2016-11" db="EMBL/GenBank/DDBJ databases">
        <authorList>
            <person name="Varghese N."/>
            <person name="Submissions S."/>
        </authorList>
    </citation>
    <scope>NUCLEOTIDE SEQUENCE [LARGE SCALE GENOMIC DNA]</scope>
    <source>
        <strain evidence="3">DSM 16219</strain>
    </source>
</reference>
<dbReference type="AlphaFoldDB" id="A0A1M6JLL9"/>
<dbReference type="RefSeq" id="WP_073474935.1">
    <property type="nucleotide sequence ID" value="NZ_FQZU01000008.1"/>
</dbReference>
<evidence type="ECO:0000259" key="1">
    <source>
        <dbReference type="PROSITE" id="PS50943"/>
    </source>
</evidence>
<dbReference type="CDD" id="cd00093">
    <property type="entry name" value="HTH_XRE"/>
    <property type="match status" value="1"/>
</dbReference>
<dbReference type="Gene3D" id="3.40.190.10">
    <property type="entry name" value="Periplasmic binding protein-like II"/>
    <property type="match status" value="1"/>
</dbReference>
<protein>
    <submittedName>
        <fullName evidence="2">Transcriptional regulator of molybdate metabolism, XRE family</fullName>
    </submittedName>
</protein>
<gene>
    <name evidence="2" type="ORF">SAMN02745216_01704</name>
</gene>
<dbReference type="OrthoDB" id="9804758at2"/>